<feature type="compositionally biased region" description="Low complexity" evidence="1">
    <location>
        <begin position="37"/>
        <end position="47"/>
    </location>
</feature>
<feature type="region of interest" description="Disordered" evidence="1">
    <location>
        <begin position="1"/>
        <end position="70"/>
    </location>
</feature>
<evidence type="ECO:0000256" key="1">
    <source>
        <dbReference type="SAM" id="MobiDB-lite"/>
    </source>
</evidence>
<dbReference type="RefSeq" id="WP_227570696.1">
    <property type="nucleotide sequence ID" value="NZ_CP101988.1"/>
</dbReference>
<evidence type="ECO:0000313" key="3">
    <source>
        <dbReference type="Proteomes" id="UP001316189"/>
    </source>
</evidence>
<dbReference type="Proteomes" id="UP001316189">
    <property type="component" value="Chromosome"/>
</dbReference>
<evidence type="ECO:0000313" key="2">
    <source>
        <dbReference type="EMBL" id="UUI74589.1"/>
    </source>
</evidence>
<dbReference type="EMBL" id="CP101988">
    <property type="protein sequence ID" value="UUI74589.1"/>
    <property type="molecule type" value="Genomic_DNA"/>
</dbReference>
<sequence length="70" mass="7085">MNSTPPSGSTAPEPASAPGVPVDYDTDGDPDNMNPRSGDSAQGSASDDPADDTDADPRNMNPRHDASSQG</sequence>
<accession>A0ABY5KY43</accession>
<name>A0ABY5KY43_9CELL</name>
<protein>
    <submittedName>
        <fullName evidence="2">Uncharacterized protein</fullName>
    </submittedName>
</protein>
<proteinExistence type="predicted"/>
<reference evidence="2 3" key="1">
    <citation type="submission" date="2022-07" db="EMBL/GenBank/DDBJ databases">
        <title>Novel species in genus cellulomonas.</title>
        <authorList>
            <person name="Ye L."/>
        </authorList>
    </citation>
    <scope>NUCLEOTIDE SEQUENCE [LARGE SCALE GENOMIC DNA]</scope>
    <source>
        <strain evidence="3">zg-Y338</strain>
    </source>
</reference>
<feature type="compositionally biased region" description="Polar residues" evidence="1">
    <location>
        <begin position="1"/>
        <end position="10"/>
    </location>
</feature>
<organism evidence="2 3">
    <name type="scientific">Cellulomonas chengniuliangii</name>
    <dbReference type="NCBI Taxonomy" id="2968084"/>
    <lineage>
        <taxon>Bacteria</taxon>
        <taxon>Bacillati</taxon>
        <taxon>Actinomycetota</taxon>
        <taxon>Actinomycetes</taxon>
        <taxon>Micrococcales</taxon>
        <taxon>Cellulomonadaceae</taxon>
        <taxon>Cellulomonas</taxon>
    </lineage>
</organism>
<gene>
    <name evidence="2" type="ORF">NP064_12395</name>
</gene>
<keyword evidence="3" id="KW-1185">Reference proteome</keyword>